<dbReference type="Proteomes" id="UP000021369">
    <property type="component" value="Unassembled WGS sequence"/>
</dbReference>
<dbReference type="AlphaFoldDB" id="A0A011UB68"/>
<evidence type="ECO:0000256" key="2">
    <source>
        <dbReference type="ARBA" id="ARBA00022692"/>
    </source>
</evidence>
<dbReference type="GO" id="GO:0016746">
    <property type="term" value="F:acyltransferase activity"/>
    <property type="evidence" value="ECO:0007669"/>
    <property type="project" value="UniProtKB-KW"/>
</dbReference>
<comment type="caution">
    <text evidence="6">The sequence shown here is derived from an EMBL/GenBank/DDBJ whole genome shotgun (WGS) entry which is preliminary data.</text>
</comment>
<keyword evidence="7" id="KW-1185">Reference proteome</keyword>
<evidence type="ECO:0000256" key="4">
    <source>
        <dbReference type="ARBA" id="ARBA00023136"/>
    </source>
</evidence>
<proteinExistence type="predicted"/>
<protein>
    <submittedName>
        <fullName evidence="6">Acyltransferase</fullName>
    </submittedName>
</protein>
<evidence type="ECO:0000313" key="6">
    <source>
        <dbReference type="EMBL" id="EXM37844.1"/>
    </source>
</evidence>
<dbReference type="OrthoDB" id="1815289at2"/>
<feature type="transmembrane region" description="Helical" evidence="5">
    <location>
        <begin position="427"/>
        <end position="449"/>
    </location>
</feature>
<feature type="transmembrane region" description="Helical" evidence="5">
    <location>
        <begin position="70"/>
        <end position="91"/>
    </location>
</feature>
<feature type="transmembrane region" description="Helical" evidence="5">
    <location>
        <begin position="185"/>
        <end position="203"/>
    </location>
</feature>
<organism evidence="6 7">
    <name type="scientific">Ruminococcus albus SY3</name>
    <dbReference type="NCBI Taxonomy" id="1341156"/>
    <lineage>
        <taxon>Bacteria</taxon>
        <taxon>Bacillati</taxon>
        <taxon>Bacillota</taxon>
        <taxon>Clostridia</taxon>
        <taxon>Eubacteriales</taxon>
        <taxon>Oscillospiraceae</taxon>
        <taxon>Ruminococcus</taxon>
    </lineage>
</organism>
<feature type="transmembrane region" description="Helical" evidence="5">
    <location>
        <begin position="322"/>
        <end position="339"/>
    </location>
</feature>
<keyword evidence="2 5" id="KW-0812">Transmembrane</keyword>
<feature type="transmembrane region" description="Helical" evidence="5">
    <location>
        <begin position="391"/>
        <end position="415"/>
    </location>
</feature>
<name>A0A011UB68_RUMAL</name>
<feature type="transmembrane region" description="Helical" evidence="5">
    <location>
        <begin position="351"/>
        <end position="371"/>
    </location>
</feature>
<gene>
    <name evidence="6" type="ORF">RASY3_16125</name>
</gene>
<accession>A0A011UB68</accession>
<reference evidence="6 7" key="1">
    <citation type="submission" date="2013-06" db="EMBL/GenBank/DDBJ databases">
        <title>Rumen cellulosomics: divergent fiber-degrading strategies revealed by comparative genome-wide analysis of six Ruminococcal strains.</title>
        <authorList>
            <person name="Dassa B."/>
            <person name="Borovok I."/>
            <person name="Lamed R."/>
            <person name="Flint H."/>
            <person name="Yeoman C.J."/>
            <person name="White B."/>
            <person name="Bayer E.A."/>
        </authorList>
    </citation>
    <scope>NUCLEOTIDE SEQUENCE [LARGE SCALE GENOMIC DNA]</scope>
    <source>
        <strain evidence="6 7">SY3</strain>
    </source>
</reference>
<dbReference type="PANTHER" id="PTHR13285:SF18">
    <property type="entry name" value="PROTEIN-CYSTEINE N-PALMITOYLTRANSFERASE RASP"/>
    <property type="match status" value="1"/>
</dbReference>
<feature type="transmembrane region" description="Helical" evidence="5">
    <location>
        <begin position="298"/>
        <end position="316"/>
    </location>
</feature>
<keyword evidence="3 5" id="KW-1133">Transmembrane helix</keyword>
<feature type="transmembrane region" description="Helical" evidence="5">
    <location>
        <begin position="223"/>
        <end position="245"/>
    </location>
</feature>
<dbReference type="Pfam" id="PF03062">
    <property type="entry name" value="MBOAT"/>
    <property type="match status" value="1"/>
</dbReference>
<dbReference type="PANTHER" id="PTHR13285">
    <property type="entry name" value="ACYLTRANSFERASE"/>
    <property type="match status" value="1"/>
</dbReference>
<dbReference type="EMBL" id="JEOB01000004">
    <property type="protein sequence ID" value="EXM37844.1"/>
    <property type="molecule type" value="Genomic_DNA"/>
</dbReference>
<keyword evidence="6" id="KW-0012">Acyltransferase</keyword>
<feature type="transmembrane region" description="Helical" evidence="5">
    <location>
        <begin position="6"/>
        <end position="25"/>
    </location>
</feature>
<dbReference type="InterPro" id="IPR051085">
    <property type="entry name" value="MB_O-acyltransferase"/>
</dbReference>
<feature type="transmembrane region" description="Helical" evidence="5">
    <location>
        <begin position="37"/>
        <end position="64"/>
    </location>
</feature>
<keyword evidence="4 5" id="KW-0472">Membrane</keyword>
<keyword evidence="6" id="KW-0808">Transferase</keyword>
<evidence type="ECO:0000256" key="3">
    <source>
        <dbReference type="ARBA" id="ARBA00022989"/>
    </source>
</evidence>
<dbReference type="PATRIC" id="fig|1341156.4.peg.2824"/>
<evidence type="ECO:0000256" key="1">
    <source>
        <dbReference type="ARBA" id="ARBA00004141"/>
    </source>
</evidence>
<dbReference type="GO" id="GO:0016020">
    <property type="term" value="C:membrane"/>
    <property type="evidence" value="ECO:0007669"/>
    <property type="project" value="UniProtKB-SubCell"/>
</dbReference>
<feature type="transmembrane region" description="Helical" evidence="5">
    <location>
        <begin position="145"/>
        <end position="164"/>
    </location>
</feature>
<comment type="subcellular location">
    <subcellularLocation>
        <location evidence="1">Membrane</location>
        <topology evidence="1">Multi-pass membrane protein</topology>
    </subcellularLocation>
</comment>
<sequence>MSDISFLYFFLPVFMGIYLITPKVLKRLLVILAGAGVIFWADPVGLIPMGVCILSGYLFGIFIHNFRDKIWGKVFLGLEIAINAAVFLLFHRTAFDGSDLMTLLGQRSLVKSAAAIGASVMPLHSVAYCIDVYKKKYVCEHKFTTVAEYIAFFPTFGAGPILSFDKMKPQFEDPKPGFAKCAVGVRMLMLGLIMKLFISNAMYEMWHDVTDIPLKSMPVPAAWLGALGFAMFFYFEVCAFCCMACGMASLMGLELCYSLPAAIQSKSFRGLCRHANPSLYHWSRKYIYRKIKRDDNGFSEFLAIMFSVMLAVLWYGVSMRSVMFGAALIVVLCFEKILECPLKKLPGFVRYILLLFLTLVIIPFMAFSEPAEALLYISAMFGSGDNTLDTASSYLFGSYSVPMIMALVVSLGAFGYLKRKKVFNNEYLTTIIQPVWVIALLIICTAFLVSGDNCIYMF</sequence>
<evidence type="ECO:0000313" key="7">
    <source>
        <dbReference type="Proteomes" id="UP000021369"/>
    </source>
</evidence>
<evidence type="ECO:0000256" key="5">
    <source>
        <dbReference type="SAM" id="Phobius"/>
    </source>
</evidence>
<dbReference type="InterPro" id="IPR004299">
    <property type="entry name" value="MBOAT_fam"/>
</dbReference>